<dbReference type="Pfam" id="PF00333">
    <property type="entry name" value="Ribosomal_S5"/>
    <property type="match status" value="1"/>
</dbReference>
<evidence type="ECO:0000256" key="6">
    <source>
        <dbReference type="ARBA" id="ARBA00023274"/>
    </source>
</evidence>
<name>A0A1Y9TM59_9RHOD</name>
<protein>
    <recommendedName>
        <fullName evidence="8 9">Small ribosomal subunit protein uS5c</fullName>
    </recommendedName>
</protein>
<dbReference type="NCBIfam" id="TIGR01021">
    <property type="entry name" value="rpsE_bact"/>
    <property type="match status" value="1"/>
</dbReference>
<evidence type="ECO:0000259" key="11">
    <source>
        <dbReference type="PROSITE" id="PS50881"/>
    </source>
</evidence>
<dbReference type="GO" id="GO:0015935">
    <property type="term" value="C:small ribosomal subunit"/>
    <property type="evidence" value="ECO:0007669"/>
    <property type="project" value="InterPro"/>
</dbReference>
<evidence type="ECO:0000256" key="9">
    <source>
        <dbReference type="HAMAP-Rule" id="MF_01307"/>
    </source>
</evidence>
<proteinExistence type="inferred from homology"/>
<keyword evidence="5 9" id="KW-0689">Ribosomal protein</keyword>
<dbReference type="InterPro" id="IPR018192">
    <property type="entry name" value="Ribosomal_uS5_N_CS"/>
</dbReference>
<feature type="domain" description="S5 DRBM" evidence="11">
    <location>
        <begin position="25"/>
        <end position="88"/>
    </location>
</feature>
<comment type="function">
    <text evidence="1 9">With S4 and S12 plays an important role in translational accuracy.</text>
</comment>
<dbReference type="PROSITE" id="PS50881">
    <property type="entry name" value="S5_DSRBD"/>
    <property type="match status" value="1"/>
</dbReference>
<evidence type="ECO:0000256" key="2">
    <source>
        <dbReference type="ARBA" id="ARBA00008945"/>
    </source>
</evidence>
<dbReference type="Pfam" id="PF03719">
    <property type="entry name" value="Ribosomal_S5_C"/>
    <property type="match status" value="1"/>
</dbReference>
<evidence type="ECO:0000256" key="7">
    <source>
        <dbReference type="ARBA" id="ARBA00025844"/>
    </source>
</evidence>
<comment type="subunit">
    <text evidence="7 9">Part of the 30S ribosomal subunit. Contacts protein S4.</text>
</comment>
<dbReference type="Gene3D" id="3.30.160.20">
    <property type="match status" value="1"/>
</dbReference>
<keyword evidence="3 9" id="KW-0699">rRNA-binding</keyword>
<comment type="subcellular location">
    <subcellularLocation>
        <location evidence="9">Plastid</location>
        <location evidence="9">Chloroplast</location>
    </subcellularLocation>
</comment>
<keyword evidence="12" id="KW-0150">Chloroplast</keyword>
<evidence type="ECO:0000256" key="1">
    <source>
        <dbReference type="ARBA" id="ARBA00002524"/>
    </source>
</evidence>
<keyword evidence="6 9" id="KW-0687">Ribonucleoprotein</keyword>
<reference evidence="12" key="1">
    <citation type="submission" date="2017-03" db="EMBL/GenBank/DDBJ databases">
        <title>The new red algal subphylum Proteorhodophytina comprises the largest and most divergent plastid genomes known.</title>
        <authorList>
            <person name="Munoz-Gomez S.A."/>
            <person name="Mejia-Franco F.G."/>
            <person name="Durnin K."/>
            <person name="Morgan C."/>
            <person name="Grisdale C.J."/>
            <person name="Archibald J.M."/>
            <person name="Slamovits C.H."/>
        </authorList>
    </citation>
    <scope>NUCLEOTIDE SEQUENCE</scope>
    <source>
        <strain evidence="12">NIES-2742</strain>
    </source>
</reference>
<dbReference type="HAMAP" id="MF_01307_B">
    <property type="entry name" value="Ribosomal_uS5_B"/>
    <property type="match status" value="1"/>
</dbReference>
<geneLocation type="chloroplast" evidence="12"/>
<dbReference type="GO" id="GO:0006412">
    <property type="term" value="P:translation"/>
    <property type="evidence" value="ECO:0007669"/>
    <property type="project" value="UniProtKB-UniRule"/>
</dbReference>
<dbReference type="InterPro" id="IPR013810">
    <property type="entry name" value="Ribosomal_uS5_N"/>
</dbReference>
<dbReference type="GO" id="GO:0003735">
    <property type="term" value="F:structural constituent of ribosome"/>
    <property type="evidence" value="ECO:0007669"/>
    <property type="project" value="UniProtKB-UniRule"/>
</dbReference>
<keyword evidence="12" id="KW-0934">Plastid</keyword>
<evidence type="ECO:0000256" key="3">
    <source>
        <dbReference type="ARBA" id="ARBA00022730"/>
    </source>
</evidence>
<dbReference type="FunFam" id="3.30.230.10:FF:000002">
    <property type="entry name" value="30S ribosomal protein S5"/>
    <property type="match status" value="1"/>
</dbReference>
<dbReference type="PROSITE" id="PS00585">
    <property type="entry name" value="RIBOSOMAL_S5"/>
    <property type="match status" value="1"/>
</dbReference>
<dbReference type="SUPFAM" id="SSF54211">
    <property type="entry name" value="Ribosomal protein S5 domain 2-like"/>
    <property type="match status" value="1"/>
</dbReference>
<dbReference type="InterPro" id="IPR005324">
    <property type="entry name" value="Ribosomal_uS5_C"/>
</dbReference>
<evidence type="ECO:0000256" key="5">
    <source>
        <dbReference type="ARBA" id="ARBA00022980"/>
    </source>
</evidence>
<organism evidence="12">
    <name type="scientific">Bulboplastis apyrenoidosa</name>
    <dbReference type="NCBI Taxonomy" id="1070855"/>
    <lineage>
        <taxon>Eukaryota</taxon>
        <taxon>Rhodophyta</taxon>
        <taxon>Rhodellophyceae</taxon>
        <taxon>Dixoniellales</taxon>
        <taxon>Dixoniellaceae</taxon>
        <taxon>Bulboplastis</taxon>
    </lineage>
</organism>
<dbReference type="PANTHER" id="PTHR48277">
    <property type="entry name" value="MITOCHONDRIAL RIBOSOMAL PROTEIN S5"/>
    <property type="match status" value="1"/>
</dbReference>
<dbReference type="GO" id="GO:0009507">
    <property type="term" value="C:chloroplast"/>
    <property type="evidence" value="ECO:0007669"/>
    <property type="project" value="UniProtKB-SubCell"/>
</dbReference>
<comment type="domain">
    <text evidence="9">The N-terminal domain interacts with the head of the 30S subunit; the C-terminal domain interacts with the body and contacts protein S4. The interaction surface between S4 and S5 is involved in control of translational fidelity.</text>
</comment>
<gene>
    <name evidence="9 12" type="primary">rps5</name>
</gene>
<evidence type="ECO:0000313" key="12">
    <source>
        <dbReference type="EMBL" id="ARO90768.1"/>
    </source>
</evidence>
<dbReference type="GO" id="GO:0019843">
    <property type="term" value="F:rRNA binding"/>
    <property type="evidence" value="ECO:0007669"/>
    <property type="project" value="UniProtKB-UniRule"/>
</dbReference>
<dbReference type="InterPro" id="IPR020568">
    <property type="entry name" value="Ribosomal_Su5_D2-typ_SF"/>
</dbReference>
<dbReference type="Gene3D" id="3.30.230.10">
    <property type="match status" value="1"/>
</dbReference>
<dbReference type="AlphaFoldDB" id="A0A1Y9TM59"/>
<evidence type="ECO:0000256" key="4">
    <source>
        <dbReference type="ARBA" id="ARBA00022884"/>
    </source>
</evidence>
<keyword evidence="4 9" id="KW-0694">RNA-binding</keyword>
<dbReference type="GeneID" id="32887466"/>
<evidence type="ECO:0000256" key="10">
    <source>
        <dbReference type="RuleBase" id="RU003823"/>
    </source>
</evidence>
<evidence type="ECO:0000256" key="8">
    <source>
        <dbReference type="ARBA" id="ARBA00035156"/>
    </source>
</evidence>
<dbReference type="RefSeq" id="YP_009370279.1">
    <property type="nucleotide sequence ID" value="NC_034787.1"/>
</dbReference>
<dbReference type="PANTHER" id="PTHR48277:SF1">
    <property type="entry name" value="MITOCHONDRIAL RIBOSOMAL PROTEIN S5"/>
    <property type="match status" value="1"/>
</dbReference>
<dbReference type="SUPFAM" id="SSF54768">
    <property type="entry name" value="dsRNA-binding domain-like"/>
    <property type="match status" value="1"/>
</dbReference>
<comment type="similarity">
    <text evidence="2 9 10">Belongs to the universal ribosomal protein uS5 family.</text>
</comment>
<dbReference type="InterPro" id="IPR014721">
    <property type="entry name" value="Ribsml_uS5_D2-typ_fold_subgr"/>
</dbReference>
<dbReference type="EMBL" id="KY709209">
    <property type="protein sequence ID" value="ARO90768.1"/>
    <property type="molecule type" value="Genomic_DNA"/>
</dbReference>
<sequence>MFFHLQVYFSNRTKKFKKKVEKNKLHDKVVQIRRVTKVVKGGKKLSFRAIIVIGNKKGKVGVGIGKASDVMGAIKKGMADAKKQIIGIPLTKFNSIPHTMYGKSGSASIIIRPSAPGSGVIAGSSIRTVLELAGVSNILAKQLGSKNPLNNARATIDALSKLRTFSETAANRGISLQQLY</sequence>
<dbReference type="InterPro" id="IPR005712">
    <property type="entry name" value="Ribosomal_uS5_bac-type"/>
</dbReference>
<dbReference type="InterPro" id="IPR000851">
    <property type="entry name" value="Ribosomal_uS5"/>
</dbReference>
<accession>A0A1Y9TM59</accession>